<evidence type="ECO:0008006" key="4">
    <source>
        <dbReference type="Google" id="ProtNLM"/>
    </source>
</evidence>
<feature type="compositionally biased region" description="Low complexity" evidence="1">
    <location>
        <begin position="67"/>
        <end position="89"/>
    </location>
</feature>
<dbReference type="PIRSF" id="PIRSF032131">
    <property type="entry name" value="UCP032131"/>
    <property type="match status" value="1"/>
</dbReference>
<evidence type="ECO:0000313" key="3">
    <source>
        <dbReference type="Proteomes" id="UP000562027"/>
    </source>
</evidence>
<gene>
    <name evidence="2" type="ORF">HNP55_003489</name>
</gene>
<dbReference type="EMBL" id="JACHLP010000007">
    <property type="protein sequence ID" value="MBB4844943.1"/>
    <property type="molecule type" value="Genomic_DNA"/>
</dbReference>
<evidence type="ECO:0000256" key="1">
    <source>
        <dbReference type="SAM" id="MobiDB-lite"/>
    </source>
</evidence>
<organism evidence="2 3">
    <name type="scientific">Roseateles oligotrophus</name>
    <dbReference type="NCBI Taxonomy" id="1769250"/>
    <lineage>
        <taxon>Bacteria</taxon>
        <taxon>Pseudomonadati</taxon>
        <taxon>Pseudomonadota</taxon>
        <taxon>Betaproteobacteria</taxon>
        <taxon>Burkholderiales</taxon>
        <taxon>Sphaerotilaceae</taxon>
        <taxon>Roseateles</taxon>
    </lineage>
</organism>
<keyword evidence="3" id="KW-1185">Reference proteome</keyword>
<protein>
    <recommendedName>
        <fullName evidence="4">DUF1178 family protein</fullName>
    </recommendedName>
</protein>
<dbReference type="InterPro" id="IPR009562">
    <property type="entry name" value="DUF1178"/>
</dbReference>
<dbReference type="Pfam" id="PF06676">
    <property type="entry name" value="DUF1178"/>
    <property type="match status" value="1"/>
</dbReference>
<feature type="compositionally biased region" description="Low complexity" evidence="1">
    <location>
        <begin position="96"/>
        <end position="108"/>
    </location>
</feature>
<dbReference type="AlphaFoldDB" id="A0A840LE53"/>
<sequence>MLVLNLACSSDHRFEGWFGSNADFQSQTERGLLSCPVCADAKVKRMPSAPHLNVSHLRQQTPPPARPDAGQARQAGQGAAAAVQPALSKPAPPAASQPIAAGPDPRESMQVLQAKLMQALQQVVQQVEAHTEDVGTQFAEEARRIHYGESPERGIRGQATRDEAAALEDEGISILALPLPVGRRLQ</sequence>
<dbReference type="Proteomes" id="UP000562027">
    <property type="component" value="Unassembled WGS sequence"/>
</dbReference>
<feature type="region of interest" description="Disordered" evidence="1">
    <location>
        <begin position="55"/>
        <end position="108"/>
    </location>
</feature>
<accession>A0A840LE53</accession>
<reference evidence="2 3" key="1">
    <citation type="submission" date="2020-08" db="EMBL/GenBank/DDBJ databases">
        <title>Functional genomics of gut bacteria from endangered species of beetles.</title>
        <authorList>
            <person name="Carlos-Shanley C."/>
        </authorList>
    </citation>
    <scope>NUCLEOTIDE SEQUENCE [LARGE SCALE GENOMIC DNA]</scope>
    <source>
        <strain evidence="2 3">S00239</strain>
    </source>
</reference>
<evidence type="ECO:0000313" key="2">
    <source>
        <dbReference type="EMBL" id="MBB4844943.1"/>
    </source>
</evidence>
<comment type="caution">
    <text evidence="2">The sequence shown here is derived from an EMBL/GenBank/DDBJ whole genome shotgun (WGS) entry which is preliminary data.</text>
</comment>
<dbReference type="RefSeq" id="WP_184302161.1">
    <property type="nucleotide sequence ID" value="NZ_JACHLP010000007.1"/>
</dbReference>
<name>A0A840LE53_9BURK</name>
<proteinExistence type="predicted"/>